<dbReference type="GO" id="GO:0005509">
    <property type="term" value="F:calcium ion binding"/>
    <property type="evidence" value="ECO:0007669"/>
    <property type="project" value="InterPro"/>
</dbReference>
<comment type="caution">
    <text evidence="5">The sequence shown here is derived from an EMBL/GenBank/DDBJ whole genome shotgun (WGS) entry which is preliminary data.</text>
</comment>
<evidence type="ECO:0000256" key="3">
    <source>
        <dbReference type="SAM" id="SignalP"/>
    </source>
</evidence>
<dbReference type="InterPro" id="IPR018247">
    <property type="entry name" value="EF_Hand_1_Ca_BS"/>
</dbReference>
<name>A0A8S4Q5P2_OWEFU</name>
<protein>
    <recommendedName>
        <fullName evidence="4">EF-hand domain-containing protein</fullName>
    </recommendedName>
</protein>
<dbReference type="PROSITE" id="PS51257">
    <property type="entry name" value="PROKAR_LIPOPROTEIN"/>
    <property type="match status" value="1"/>
</dbReference>
<dbReference type="EMBL" id="CAIIXF020000012">
    <property type="protein sequence ID" value="CAH1801190.1"/>
    <property type="molecule type" value="Genomic_DNA"/>
</dbReference>
<evidence type="ECO:0000256" key="1">
    <source>
        <dbReference type="ARBA" id="ARBA00022837"/>
    </source>
</evidence>
<accession>A0A8S4Q5P2</accession>
<dbReference type="InterPro" id="IPR011992">
    <property type="entry name" value="EF-hand-dom_pair"/>
</dbReference>
<evidence type="ECO:0000313" key="6">
    <source>
        <dbReference type="Proteomes" id="UP000749559"/>
    </source>
</evidence>
<dbReference type="InterPro" id="IPR002048">
    <property type="entry name" value="EF_hand_dom"/>
</dbReference>
<feature type="signal peptide" evidence="3">
    <location>
        <begin position="1"/>
        <end position="19"/>
    </location>
</feature>
<sequence>MRGVLIASISVAMVTVVLGCMKSQLKDVQYDKDLIDILFKYFDKADQNGDKIIDREEIKAIWAENGDEEKALFEIIDENGDGVIDETELAEAELKTNLKDAVNMVKQDIEELKQDALKQYATEQEEIEEEVNEILEEAGSGSASD</sequence>
<proteinExistence type="predicted"/>
<feature type="chain" id="PRO_5035895469" description="EF-hand domain-containing protein" evidence="3">
    <location>
        <begin position="20"/>
        <end position="145"/>
    </location>
</feature>
<keyword evidence="2" id="KW-0175">Coiled coil</keyword>
<dbReference type="AlphaFoldDB" id="A0A8S4Q5P2"/>
<evidence type="ECO:0000256" key="2">
    <source>
        <dbReference type="SAM" id="Coils"/>
    </source>
</evidence>
<keyword evidence="1" id="KW-0106">Calcium</keyword>
<feature type="domain" description="EF-hand" evidence="4">
    <location>
        <begin position="33"/>
        <end position="68"/>
    </location>
</feature>
<gene>
    <name evidence="5" type="ORF">OFUS_LOCUS25003</name>
</gene>
<organism evidence="5 6">
    <name type="scientific">Owenia fusiformis</name>
    <name type="common">Polychaete worm</name>
    <dbReference type="NCBI Taxonomy" id="6347"/>
    <lineage>
        <taxon>Eukaryota</taxon>
        <taxon>Metazoa</taxon>
        <taxon>Spiralia</taxon>
        <taxon>Lophotrochozoa</taxon>
        <taxon>Annelida</taxon>
        <taxon>Polychaeta</taxon>
        <taxon>Sedentaria</taxon>
        <taxon>Canalipalpata</taxon>
        <taxon>Sabellida</taxon>
        <taxon>Oweniida</taxon>
        <taxon>Oweniidae</taxon>
        <taxon>Owenia</taxon>
    </lineage>
</organism>
<dbReference type="Pfam" id="PF13499">
    <property type="entry name" value="EF-hand_7"/>
    <property type="match status" value="1"/>
</dbReference>
<keyword evidence="3" id="KW-0732">Signal</keyword>
<evidence type="ECO:0000313" key="5">
    <source>
        <dbReference type="EMBL" id="CAH1801190.1"/>
    </source>
</evidence>
<keyword evidence="6" id="KW-1185">Reference proteome</keyword>
<dbReference type="Gene3D" id="1.10.238.10">
    <property type="entry name" value="EF-hand"/>
    <property type="match status" value="1"/>
</dbReference>
<reference evidence="5" key="1">
    <citation type="submission" date="2022-03" db="EMBL/GenBank/DDBJ databases">
        <authorList>
            <person name="Martin C."/>
        </authorList>
    </citation>
    <scope>NUCLEOTIDE SEQUENCE</scope>
</reference>
<dbReference type="SUPFAM" id="SSF47473">
    <property type="entry name" value="EF-hand"/>
    <property type="match status" value="1"/>
</dbReference>
<dbReference type="PROSITE" id="PS50222">
    <property type="entry name" value="EF_HAND_2"/>
    <property type="match status" value="1"/>
</dbReference>
<feature type="coiled-coil region" evidence="2">
    <location>
        <begin position="95"/>
        <end position="137"/>
    </location>
</feature>
<dbReference type="SMART" id="SM00054">
    <property type="entry name" value="EFh"/>
    <property type="match status" value="2"/>
</dbReference>
<evidence type="ECO:0000259" key="4">
    <source>
        <dbReference type="PROSITE" id="PS50222"/>
    </source>
</evidence>
<dbReference type="Proteomes" id="UP000749559">
    <property type="component" value="Unassembled WGS sequence"/>
</dbReference>
<dbReference type="PROSITE" id="PS00018">
    <property type="entry name" value="EF_HAND_1"/>
    <property type="match status" value="2"/>
</dbReference>